<reference evidence="1" key="2">
    <citation type="journal article" date="2015" name="Data Brief">
        <title>Shoot transcriptome of the giant reed, Arundo donax.</title>
        <authorList>
            <person name="Barrero R.A."/>
            <person name="Guerrero F.D."/>
            <person name="Moolhuijzen P."/>
            <person name="Goolsby J.A."/>
            <person name="Tidwell J."/>
            <person name="Bellgard S.E."/>
            <person name="Bellgard M.I."/>
        </authorList>
    </citation>
    <scope>NUCLEOTIDE SEQUENCE</scope>
    <source>
        <tissue evidence="1">Shoot tissue taken approximately 20 cm above the soil surface</tissue>
    </source>
</reference>
<protein>
    <submittedName>
        <fullName evidence="1">Uncharacterized protein</fullName>
    </submittedName>
</protein>
<proteinExistence type="predicted"/>
<name>A0A0A9CR52_ARUDO</name>
<evidence type="ECO:0000313" key="1">
    <source>
        <dbReference type="EMBL" id="JAD73967.1"/>
    </source>
</evidence>
<dbReference type="AlphaFoldDB" id="A0A0A9CR52"/>
<organism evidence="1">
    <name type="scientific">Arundo donax</name>
    <name type="common">Giant reed</name>
    <name type="synonym">Donax arundinaceus</name>
    <dbReference type="NCBI Taxonomy" id="35708"/>
    <lineage>
        <taxon>Eukaryota</taxon>
        <taxon>Viridiplantae</taxon>
        <taxon>Streptophyta</taxon>
        <taxon>Embryophyta</taxon>
        <taxon>Tracheophyta</taxon>
        <taxon>Spermatophyta</taxon>
        <taxon>Magnoliopsida</taxon>
        <taxon>Liliopsida</taxon>
        <taxon>Poales</taxon>
        <taxon>Poaceae</taxon>
        <taxon>PACMAD clade</taxon>
        <taxon>Arundinoideae</taxon>
        <taxon>Arundineae</taxon>
        <taxon>Arundo</taxon>
    </lineage>
</organism>
<reference evidence="1" key="1">
    <citation type="submission" date="2014-09" db="EMBL/GenBank/DDBJ databases">
        <authorList>
            <person name="Magalhaes I.L.F."/>
            <person name="Oliveira U."/>
            <person name="Santos F.R."/>
            <person name="Vidigal T.H.D.A."/>
            <person name="Brescovit A.D."/>
            <person name="Santos A.J."/>
        </authorList>
    </citation>
    <scope>NUCLEOTIDE SEQUENCE</scope>
    <source>
        <tissue evidence="1">Shoot tissue taken approximately 20 cm above the soil surface</tissue>
    </source>
</reference>
<accession>A0A0A9CR52</accession>
<sequence length="31" mass="3472">MCENLILAHMWFASGFILLKPGVIELVPEPC</sequence>
<dbReference type="EMBL" id="GBRH01223928">
    <property type="protein sequence ID" value="JAD73967.1"/>
    <property type="molecule type" value="Transcribed_RNA"/>
</dbReference>